<feature type="repeat" description="TPR" evidence="3">
    <location>
        <begin position="220"/>
        <end position="253"/>
    </location>
</feature>
<feature type="repeat" description="TPR" evidence="3">
    <location>
        <begin position="38"/>
        <end position="71"/>
    </location>
</feature>
<sequence>MLLALTMWCLGGYCLHSNAEPQRQQQPPRPQQGKKLNAADLRKLGDEALGKGDRKMAINYYTKLIAVEPNNEVNYWKRASAHMRFRAASSAIHDLDKAIELDPTMMKAYLNRARLRKGFGDCRGSKQDYERVLELKPKKSGIKDKIDSLGTCVHLLDEVDKALRVGDCAAAKPSLDQALDIAAESVALRMKRADCAIKTGDYQVAMLDTRRILSSDKNNLDAIALRGQAYYGLGDTEIAVNHFKEGLRSDPGHKILKTLYRKVKKILKQIQTGDRSAEASQWVAASEAYAAAISLDNSHPVNVPHLHRKKCEVLVKGEEGSLAVDACAEALRHDPDNTELKCLMGDARLANEEYEEAVREFERAAQAEPQSRRIHEGLENAKRRLKMSKRKDYYKILGVKRNAGEKDIKRAFRKLALKLHPDKVPPEEREEAEKEFRKIGEAYEVLSDPEARGKYDRGEDVEVEGHHPFQRGGFPGGFPGFFQQGGTQFTFQFR</sequence>
<dbReference type="PROSITE" id="PS50076">
    <property type="entry name" value="DNAJ_2"/>
    <property type="match status" value="1"/>
</dbReference>
<dbReference type="Gene3D" id="1.25.40.10">
    <property type="entry name" value="Tetratricopeptide repeat domain"/>
    <property type="match status" value="1"/>
</dbReference>
<keyword evidence="4" id="KW-0175">Coiled coil</keyword>
<dbReference type="InterPro" id="IPR036869">
    <property type="entry name" value="J_dom_sf"/>
</dbReference>
<dbReference type="PROSITE" id="PS00636">
    <property type="entry name" value="DNAJ_1"/>
    <property type="match status" value="1"/>
</dbReference>
<dbReference type="InterPro" id="IPR011990">
    <property type="entry name" value="TPR-like_helical_dom_sf"/>
</dbReference>
<feature type="signal peptide" evidence="5">
    <location>
        <begin position="1"/>
        <end position="19"/>
    </location>
</feature>
<dbReference type="EMBL" id="HBIV01044958">
    <property type="protein sequence ID" value="CAE0679743.1"/>
    <property type="molecule type" value="Transcribed_RNA"/>
</dbReference>
<feature type="coiled-coil region" evidence="4">
    <location>
        <begin position="340"/>
        <end position="367"/>
    </location>
</feature>
<dbReference type="Pfam" id="PF14559">
    <property type="entry name" value="TPR_19"/>
    <property type="match status" value="1"/>
</dbReference>
<dbReference type="SUPFAM" id="SSF48452">
    <property type="entry name" value="TPR-like"/>
    <property type="match status" value="1"/>
</dbReference>
<keyword evidence="2 3" id="KW-0802">TPR repeat</keyword>
<organism evidence="7">
    <name type="scientific">Lotharella globosa</name>
    <dbReference type="NCBI Taxonomy" id="91324"/>
    <lineage>
        <taxon>Eukaryota</taxon>
        <taxon>Sar</taxon>
        <taxon>Rhizaria</taxon>
        <taxon>Cercozoa</taxon>
        <taxon>Chlorarachniophyceae</taxon>
        <taxon>Lotharella</taxon>
    </lineage>
</organism>
<dbReference type="AlphaFoldDB" id="A0A7S4DZC7"/>
<protein>
    <recommendedName>
        <fullName evidence="6">J domain-containing protein</fullName>
    </recommendedName>
</protein>
<evidence type="ECO:0000313" key="7">
    <source>
        <dbReference type="EMBL" id="CAE0679743.1"/>
    </source>
</evidence>
<proteinExistence type="predicted"/>
<dbReference type="SUPFAM" id="SSF46565">
    <property type="entry name" value="Chaperone J-domain"/>
    <property type="match status" value="1"/>
</dbReference>
<dbReference type="InterPro" id="IPR019734">
    <property type="entry name" value="TPR_rpt"/>
</dbReference>
<dbReference type="PROSITE" id="PS50005">
    <property type="entry name" value="TPR"/>
    <property type="match status" value="3"/>
</dbReference>
<dbReference type="SMART" id="SM00271">
    <property type="entry name" value="DnaJ"/>
    <property type="match status" value="1"/>
</dbReference>
<evidence type="ECO:0000256" key="4">
    <source>
        <dbReference type="SAM" id="Coils"/>
    </source>
</evidence>
<dbReference type="PANTHER" id="PTHR45188">
    <property type="entry name" value="DNAJ PROTEIN P58IPK HOMOLOG"/>
    <property type="match status" value="1"/>
</dbReference>
<keyword evidence="5" id="KW-0732">Signal</keyword>
<dbReference type="InterPro" id="IPR018253">
    <property type="entry name" value="DnaJ_domain_CS"/>
</dbReference>
<dbReference type="CDD" id="cd06257">
    <property type="entry name" value="DnaJ"/>
    <property type="match status" value="1"/>
</dbReference>
<keyword evidence="1" id="KW-0677">Repeat</keyword>
<evidence type="ECO:0000256" key="5">
    <source>
        <dbReference type="SAM" id="SignalP"/>
    </source>
</evidence>
<dbReference type="SMART" id="SM00028">
    <property type="entry name" value="TPR"/>
    <property type="match status" value="7"/>
</dbReference>
<accession>A0A7S4DZC7</accession>
<dbReference type="Pfam" id="PF13432">
    <property type="entry name" value="TPR_16"/>
    <property type="match status" value="1"/>
</dbReference>
<name>A0A7S4DZC7_9EUKA</name>
<gene>
    <name evidence="7" type="ORF">LGLO00237_LOCUS31528</name>
</gene>
<dbReference type="Pfam" id="PF00226">
    <property type="entry name" value="DnaJ"/>
    <property type="match status" value="1"/>
</dbReference>
<dbReference type="Pfam" id="PF13181">
    <property type="entry name" value="TPR_8"/>
    <property type="match status" value="2"/>
</dbReference>
<reference evidence="7" key="1">
    <citation type="submission" date="2021-01" db="EMBL/GenBank/DDBJ databases">
        <authorList>
            <person name="Corre E."/>
            <person name="Pelletier E."/>
            <person name="Niang G."/>
            <person name="Scheremetjew M."/>
            <person name="Finn R."/>
            <person name="Kale V."/>
            <person name="Holt S."/>
            <person name="Cochrane G."/>
            <person name="Meng A."/>
            <person name="Brown T."/>
            <person name="Cohen L."/>
        </authorList>
    </citation>
    <scope>NUCLEOTIDE SEQUENCE</scope>
    <source>
        <strain evidence="7">CCCM811</strain>
    </source>
</reference>
<feature type="chain" id="PRO_5031259376" description="J domain-containing protein" evidence="5">
    <location>
        <begin position="20"/>
        <end position="494"/>
    </location>
</feature>
<evidence type="ECO:0000256" key="3">
    <source>
        <dbReference type="PROSITE-ProRule" id="PRU00339"/>
    </source>
</evidence>
<feature type="domain" description="J" evidence="6">
    <location>
        <begin position="392"/>
        <end position="459"/>
    </location>
</feature>
<evidence type="ECO:0000259" key="6">
    <source>
        <dbReference type="PROSITE" id="PS50076"/>
    </source>
</evidence>
<dbReference type="PANTHER" id="PTHR45188:SF2">
    <property type="entry name" value="DNAJ HOMOLOG SUBFAMILY C MEMBER 7"/>
    <property type="match status" value="1"/>
</dbReference>
<evidence type="ECO:0000256" key="2">
    <source>
        <dbReference type="ARBA" id="ARBA00022803"/>
    </source>
</evidence>
<evidence type="ECO:0000256" key="1">
    <source>
        <dbReference type="ARBA" id="ARBA00022737"/>
    </source>
</evidence>
<dbReference type="InterPro" id="IPR001623">
    <property type="entry name" value="DnaJ_domain"/>
</dbReference>
<dbReference type="Gene3D" id="1.10.287.110">
    <property type="entry name" value="DnaJ domain"/>
    <property type="match status" value="1"/>
</dbReference>
<dbReference type="PRINTS" id="PR00625">
    <property type="entry name" value="JDOMAIN"/>
</dbReference>
<feature type="repeat" description="TPR" evidence="3">
    <location>
        <begin position="338"/>
        <end position="371"/>
    </location>
</feature>